<feature type="chain" id="PRO_5045064031" description="Carboxypeptidase regulatory-like domain-containing protein" evidence="1">
    <location>
        <begin position="29"/>
        <end position="642"/>
    </location>
</feature>
<name>A0ABW3ENY5_9ACTN</name>
<evidence type="ECO:0000313" key="2">
    <source>
        <dbReference type="EMBL" id="MFD0901194.1"/>
    </source>
</evidence>
<reference evidence="3" key="1">
    <citation type="journal article" date="2019" name="Int. J. Syst. Evol. Microbiol.">
        <title>The Global Catalogue of Microorganisms (GCM) 10K type strain sequencing project: providing services to taxonomists for standard genome sequencing and annotation.</title>
        <authorList>
            <consortium name="The Broad Institute Genomics Platform"/>
            <consortium name="The Broad Institute Genome Sequencing Center for Infectious Disease"/>
            <person name="Wu L."/>
            <person name="Ma J."/>
        </authorList>
    </citation>
    <scope>NUCLEOTIDE SEQUENCE [LARGE SCALE GENOMIC DNA]</scope>
    <source>
        <strain evidence="3">JCM 31202</strain>
    </source>
</reference>
<evidence type="ECO:0008006" key="4">
    <source>
        <dbReference type="Google" id="ProtNLM"/>
    </source>
</evidence>
<keyword evidence="1" id="KW-0732">Signal</keyword>
<dbReference type="Proteomes" id="UP001596972">
    <property type="component" value="Unassembled WGS sequence"/>
</dbReference>
<dbReference type="RefSeq" id="WP_378298408.1">
    <property type="nucleotide sequence ID" value="NZ_JBHTJA010000018.1"/>
</dbReference>
<comment type="caution">
    <text evidence="2">The sequence shown here is derived from an EMBL/GenBank/DDBJ whole genome shotgun (WGS) entry which is preliminary data.</text>
</comment>
<keyword evidence="3" id="KW-1185">Reference proteome</keyword>
<protein>
    <recommendedName>
        <fullName evidence="4">Carboxypeptidase regulatory-like domain-containing protein</fullName>
    </recommendedName>
</protein>
<proteinExistence type="predicted"/>
<gene>
    <name evidence="2" type="ORF">ACFQ11_12390</name>
</gene>
<sequence length="642" mass="67777">MRRTKLSAVLVALIMAASALLIPGTAHADATDVSLSVEFDNLSPDRTATVTLKAKSESGVTNVEAVLRHRRLPDVDATIGSLPFTLVDGTVNDGTWKAEYEVDIEAHPGFIVFDVTVTTADGATLTRSARADSCYEGRFADLKTSPAIVDPDERGIVVQGRLLVQKVRGAEPEPAPEGITVRGIGDASATTAADGSFTLSIPSTATRIYVSAGQAVCQLVGDAPDGDFSQKATEISASIVTPQPVEAGAEVTVEGVVRREGAGGFEPVGNMTVSGYTAYSTDAETRVGGVDSAEDGTFAFTFTAQASGPVVVRTEDTSFLATSLATAGRLTVTGAPEISAFSASVQQDTPSTGEDTVVATGRLLNGDAPIEGERVYLESASEKELFWHVAATGVTAEDGSFSLRAGADRDLQWRVRSAGSADHAATVSVAEHVDVRDRTVAHVTAESTADGVVTLGGRVRNAGGDAGPVSSRPVHVYFQPEGESTWEYRGTVTTDADGAFTGRFTEHRDGGWTVWFWGDDEFLRTNAPVSWVDIRPDFETKFSRFGASPTPVTAGKPVTVNGVLSRFKGTGALAPAPNLEVYVYFMPKGSSEWKQVGMTRTGADGSFAKAFTAERDGYWTAWFWGDKDHVKANSATAYVDVR</sequence>
<accession>A0ABW3ENY5</accession>
<evidence type="ECO:0000256" key="1">
    <source>
        <dbReference type="SAM" id="SignalP"/>
    </source>
</evidence>
<dbReference type="EMBL" id="JBHTJA010000018">
    <property type="protein sequence ID" value="MFD0901194.1"/>
    <property type="molecule type" value="Genomic_DNA"/>
</dbReference>
<organism evidence="2 3">
    <name type="scientific">Actinomadura sediminis</name>
    <dbReference type="NCBI Taxonomy" id="1038904"/>
    <lineage>
        <taxon>Bacteria</taxon>
        <taxon>Bacillati</taxon>
        <taxon>Actinomycetota</taxon>
        <taxon>Actinomycetes</taxon>
        <taxon>Streptosporangiales</taxon>
        <taxon>Thermomonosporaceae</taxon>
        <taxon>Actinomadura</taxon>
    </lineage>
</organism>
<feature type="signal peptide" evidence="1">
    <location>
        <begin position="1"/>
        <end position="28"/>
    </location>
</feature>
<evidence type="ECO:0000313" key="3">
    <source>
        <dbReference type="Proteomes" id="UP001596972"/>
    </source>
</evidence>